<name>D4XTF6_ACIHA</name>
<organism evidence="6 7">
    <name type="scientific">Acinetobacter haemolyticus ATCC 19194</name>
    <dbReference type="NCBI Taxonomy" id="707232"/>
    <lineage>
        <taxon>Bacteria</taxon>
        <taxon>Pseudomonadati</taxon>
        <taxon>Pseudomonadota</taxon>
        <taxon>Gammaproteobacteria</taxon>
        <taxon>Moraxellales</taxon>
        <taxon>Moraxellaceae</taxon>
        <taxon>Acinetobacter</taxon>
    </lineage>
</organism>
<dbReference type="Gene3D" id="1.20.1440.20">
    <property type="entry name" value="LemA-like domain"/>
    <property type="match status" value="1"/>
</dbReference>
<evidence type="ECO:0000256" key="2">
    <source>
        <dbReference type="ARBA" id="ARBA00008854"/>
    </source>
</evidence>
<dbReference type="InterPro" id="IPR023353">
    <property type="entry name" value="LemA-like_dom_sf"/>
</dbReference>
<evidence type="ECO:0000313" key="7">
    <source>
        <dbReference type="Proteomes" id="UP000003085"/>
    </source>
</evidence>
<protein>
    <submittedName>
        <fullName evidence="6">LemA family protein</fullName>
    </submittedName>
</protein>
<reference evidence="7" key="1">
    <citation type="submission" date="2010-03" db="EMBL/GenBank/DDBJ databases">
        <title>Complete sequence of Mobiluncus curtisii ATCC 43063.</title>
        <authorList>
            <person name="Muzny D."/>
            <person name="Qin X."/>
            <person name="Deng J."/>
            <person name="Jiang H."/>
            <person name="Liu Y."/>
            <person name="Qu J."/>
            <person name="Song X.-Z."/>
            <person name="Zhang L."/>
            <person name="Thornton R."/>
            <person name="Coyle M."/>
            <person name="Francisco L."/>
            <person name="Jackson L."/>
            <person name="Javaid M."/>
            <person name="Korchina V."/>
            <person name="Kovar C."/>
            <person name="Mata R."/>
            <person name="Mathew T."/>
            <person name="Ngo R."/>
            <person name="Nguyen L."/>
            <person name="Nguyen N."/>
            <person name="Okwuonu G."/>
            <person name="Ongeri F."/>
            <person name="Pham C."/>
            <person name="Simmons D."/>
            <person name="Wilczek-Boney K."/>
            <person name="Hale W."/>
            <person name="Jakkamsetti A."/>
            <person name="Pham P."/>
            <person name="Ruth R."/>
            <person name="San Lucas F."/>
            <person name="Warren J."/>
            <person name="Zhang J."/>
            <person name="Zhao Z."/>
            <person name="Zhou C."/>
            <person name="Zhu D."/>
            <person name="Lee S."/>
            <person name="Bess C."/>
            <person name="Blankenburg K."/>
            <person name="Forbes L."/>
            <person name="Fu Q."/>
            <person name="Gubbala S."/>
            <person name="Hirani K."/>
            <person name="Jayaseelan J.C."/>
            <person name="Lara F."/>
            <person name="Munidasa M."/>
            <person name="Palculict T."/>
            <person name="Patil S."/>
            <person name="Pu L.-L."/>
            <person name="Saada N."/>
            <person name="Tang L."/>
            <person name="Weissenberger G."/>
            <person name="Zhu Y."/>
            <person name="Hemphill L."/>
            <person name="Shang Y."/>
            <person name="Youmans B."/>
            <person name="Ayvaz T."/>
            <person name="Ross M."/>
            <person name="Santibanez J."/>
            <person name="Aqrawi P."/>
            <person name="Gross S."/>
            <person name="Joshi V."/>
            <person name="Fowler G."/>
            <person name="Nazareth L."/>
            <person name="Reid J."/>
            <person name="Worley K."/>
            <person name="Petrosino J."/>
            <person name="Highlander S."/>
            <person name="Gibbs R."/>
            <person name="Gibbs R."/>
        </authorList>
    </citation>
    <scope>NUCLEOTIDE SEQUENCE [LARGE SCALE GENOMIC DNA]</scope>
    <source>
        <strain evidence="7">ATCC 19194</strain>
    </source>
</reference>
<keyword evidence="5" id="KW-0472">Membrane</keyword>
<dbReference type="HOGENOM" id="CLU_056714_3_2_6"/>
<evidence type="ECO:0000313" key="6">
    <source>
        <dbReference type="EMBL" id="EFF81516.1"/>
    </source>
</evidence>
<comment type="caution">
    <text evidence="6">The sequence shown here is derived from an EMBL/GenBank/DDBJ whole genome shotgun (WGS) entry which is preliminary data.</text>
</comment>
<sequence>MAMTGLIIFLGIFVVLIVWGIHIRNTIVRYFNATKRAWAEVANFERQKVKTLEALEDTLSKYTVFEKSTLEQVTALRQQIMNLNVNDTDIAKLQQIEKLNTDLMRSLNVVVENYPELKADTLYSKMMDDIQEQNENVGAAITIFNRNVELFNNHIQIFPNNLVNTMTLAKKAIRPFRDPVIDRNFDYKPNF</sequence>
<evidence type="ECO:0000256" key="3">
    <source>
        <dbReference type="ARBA" id="ARBA00022692"/>
    </source>
</evidence>
<dbReference type="EMBL" id="ADMT01000222">
    <property type="protein sequence ID" value="EFF81516.1"/>
    <property type="molecule type" value="Genomic_DNA"/>
</dbReference>
<dbReference type="Proteomes" id="UP000003085">
    <property type="component" value="Unassembled WGS sequence"/>
</dbReference>
<keyword evidence="3" id="KW-0812">Transmembrane</keyword>
<comment type="similarity">
    <text evidence="2">Belongs to the LemA family.</text>
</comment>
<dbReference type="GO" id="GO:0016020">
    <property type="term" value="C:membrane"/>
    <property type="evidence" value="ECO:0007669"/>
    <property type="project" value="UniProtKB-SubCell"/>
</dbReference>
<evidence type="ECO:0000256" key="4">
    <source>
        <dbReference type="ARBA" id="ARBA00022989"/>
    </source>
</evidence>
<dbReference type="InterPro" id="IPR007156">
    <property type="entry name" value="MamQ_LemA"/>
</dbReference>
<dbReference type="Pfam" id="PF04011">
    <property type="entry name" value="LemA"/>
    <property type="match status" value="1"/>
</dbReference>
<comment type="subcellular location">
    <subcellularLocation>
        <location evidence="1">Membrane</location>
        <topology evidence="1">Single-pass membrane protein</topology>
    </subcellularLocation>
</comment>
<keyword evidence="4" id="KW-1133">Transmembrane helix</keyword>
<proteinExistence type="inferred from homology"/>
<dbReference type="AlphaFoldDB" id="D4XTF6"/>
<gene>
    <name evidence="6" type="ORF">HMP0015_2998</name>
</gene>
<evidence type="ECO:0000256" key="1">
    <source>
        <dbReference type="ARBA" id="ARBA00004167"/>
    </source>
</evidence>
<accession>D4XTF6</accession>
<dbReference type="PANTHER" id="PTHR34478:SF1">
    <property type="entry name" value="PROTEIN LEMA"/>
    <property type="match status" value="1"/>
</dbReference>
<dbReference type="SUPFAM" id="SSF140478">
    <property type="entry name" value="LemA-like"/>
    <property type="match status" value="1"/>
</dbReference>
<dbReference type="PANTHER" id="PTHR34478">
    <property type="entry name" value="PROTEIN LEMA"/>
    <property type="match status" value="1"/>
</dbReference>
<evidence type="ECO:0000256" key="5">
    <source>
        <dbReference type="ARBA" id="ARBA00023136"/>
    </source>
</evidence>